<evidence type="ECO:0000256" key="1">
    <source>
        <dbReference type="SAM" id="Phobius"/>
    </source>
</evidence>
<protein>
    <submittedName>
        <fullName evidence="2">DUF599 domain-containing protein</fullName>
    </submittedName>
</protein>
<organism evidence="2 3">
    <name type="scientific">Marinobacterium maritimum</name>
    <dbReference type="NCBI Taxonomy" id="500162"/>
    <lineage>
        <taxon>Bacteria</taxon>
        <taxon>Pseudomonadati</taxon>
        <taxon>Pseudomonadota</taxon>
        <taxon>Gammaproteobacteria</taxon>
        <taxon>Oceanospirillales</taxon>
        <taxon>Oceanospirillaceae</taxon>
        <taxon>Marinobacterium</taxon>
    </lineage>
</organism>
<proteinExistence type="predicted"/>
<dbReference type="PANTHER" id="PTHR31881">
    <property type="match status" value="1"/>
</dbReference>
<gene>
    <name evidence="2" type="ORF">GCM10009104_05920</name>
</gene>
<sequence length="241" mass="27367">MEKMLLLVQSNWANALALGWFLLCFRGYMYYAAYKSHKVPCLVSMLHLYRTEWMQRMLSREVRIADTTAIANLERSVAFFASTTILVLAGLMTVMSSTEKAINLVEDLPFVVVATKQEWELKLLVLVVLFIYAFFKFTWSLRQYGFVSVMIGGAPLPTENPSAAQQKAHAERIAQMASMAAHNFNLGLRTYYFSIAVLGWFINPWVFMLLAFTVVVVLYRREFTSSTLETLMMSSGTDGNG</sequence>
<evidence type="ECO:0000313" key="2">
    <source>
        <dbReference type="EMBL" id="GAA0683570.1"/>
    </source>
</evidence>
<dbReference type="PANTHER" id="PTHR31881:SF6">
    <property type="entry name" value="OS09G0494600 PROTEIN"/>
    <property type="match status" value="1"/>
</dbReference>
<comment type="caution">
    <text evidence="2">The sequence shown here is derived from an EMBL/GenBank/DDBJ whole genome shotgun (WGS) entry which is preliminary data.</text>
</comment>
<dbReference type="InterPro" id="IPR006747">
    <property type="entry name" value="DUF599"/>
</dbReference>
<keyword evidence="1" id="KW-0472">Membrane</keyword>
<keyword evidence="3" id="KW-1185">Reference proteome</keyword>
<feature type="transmembrane region" description="Helical" evidence="1">
    <location>
        <begin position="77"/>
        <end position="98"/>
    </location>
</feature>
<dbReference type="Proteomes" id="UP001499915">
    <property type="component" value="Unassembled WGS sequence"/>
</dbReference>
<name>A0ABP3TA83_9GAMM</name>
<feature type="transmembrane region" description="Helical" evidence="1">
    <location>
        <begin position="119"/>
        <end position="139"/>
    </location>
</feature>
<reference evidence="3" key="1">
    <citation type="journal article" date="2019" name="Int. J. Syst. Evol. Microbiol.">
        <title>The Global Catalogue of Microorganisms (GCM) 10K type strain sequencing project: providing services to taxonomists for standard genome sequencing and annotation.</title>
        <authorList>
            <consortium name="The Broad Institute Genomics Platform"/>
            <consortium name="The Broad Institute Genome Sequencing Center for Infectious Disease"/>
            <person name="Wu L."/>
            <person name="Ma J."/>
        </authorList>
    </citation>
    <scope>NUCLEOTIDE SEQUENCE [LARGE SCALE GENOMIC DNA]</scope>
    <source>
        <strain evidence="3">JCM 15134</strain>
    </source>
</reference>
<keyword evidence="1" id="KW-0812">Transmembrane</keyword>
<dbReference type="Pfam" id="PF04654">
    <property type="entry name" value="DUF599"/>
    <property type="match status" value="1"/>
</dbReference>
<feature type="transmembrane region" description="Helical" evidence="1">
    <location>
        <begin position="191"/>
        <end position="219"/>
    </location>
</feature>
<keyword evidence="1" id="KW-1133">Transmembrane helix</keyword>
<evidence type="ECO:0000313" key="3">
    <source>
        <dbReference type="Proteomes" id="UP001499915"/>
    </source>
</evidence>
<dbReference type="EMBL" id="BAAAET010000001">
    <property type="protein sequence ID" value="GAA0683570.1"/>
    <property type="molecule type" value="Genomic_DNA"/>
</dbReference>
<dbReference type="RefSeq" id="WP_343802063.1">
    <property type="nucleotide sequence ID" value="NZ_BAAAET010000001.1"/>
</dbReference>
<accession>A0ABP3TA83</accession>
<feature type="transmembrane region" description="Helical" evidence="1">
    <location>
        <begin position="12"/>
        <end position="31"/>
    </location>
</feature>